<dbReference type="SUPFAM" id="SSF103473">
    <property type="entry name" value="MFS general substrate transporter"/>
    <property type="match status" value="1"/>
</dbReference>
<gene>
    <name evidence="7" type="ORF">AGERDE_LOCUS8914</name>
</gene>
<comment type="subcellular location">
    <subcellularLocation>
        <location evidence="1">Membrane</location>
        <topology evidence="1">Multi-pass membrane protein</topology>
    </subcellularLocation>
</comment>
<dbReference type="InterPro" id="IPR036259">
    <property type="entry name" value="MFS_trans_sf"/>
</dbReference>
<evidence type="ECO:0000313" key="8">
    <source>
        <dbReference type="Proteomes" id="UP000789831"/>
    </source>
</evidence>
<proteinExistence type="predicted"/>
<accession>A0A9N9CCW7</accession>
<evidence type="ECO:0000256" key="5">
    <source>
        <dbReference type="ARBA" id="ARBA00023136"/>
    </source>
</evidence>
<keyword evidence="8" id="KW-1185">Reference proteome</keyword>
<dbReference type="OrthoDB" id="419616at2759"/>
<feature type="transmembrane region" description="Helical" evidence="6">
    <location>
        <begin position="195"/>
        <end position="214"/>
    </location>
</feature>
<evidence type="ECO:0000256" key="6">
    <source>
        <dbReference type="SAM" id="Phobius"/>
    </source>
</evidence>
<sequence>KYGVTKSLLGEITNSTNKTRAFSMFGLAWGIGYIRPTIDGYLSHPADHFSSIFDNAFWRYYPYLLLCLVASLVSFIGLVCEYFMLPETRNIVQKSEYKPESELLLYTKHNNCSNDVGSYGISSLNDNRETHITNNNSTLSTDNWKFHLLHNISSAIPPLISYEMLALSIIYNEVYIIYTVTRVSNNGLGYRSQDLALSLAIMDFVTLFCHFIILPSLNKRVDTK</sequence>
<organism evidence="7 8">
    <name type="scientific">Ambispora gerdemannii</name>
    <dbReference type="NCBI Taxonomy" id="144530"/>
    <lineage>
        <taxon>Eukaryota</taxon>
        <taxon>Fungi</taxon>
        <taxon>Fungi incertae sedis</taxon>
        <taxon>Mucoromycota</taxon>
        <taxon>Glomeromycotina</taxon>
        <taxon>Glomeromycetes</taxon>
        <taxon>Archaeosporales</taxon>
        <taxon>Ambisporaceae</taxon>
        <taxon>Ambispora</taxon>
    </lineage>
</organism>
<keyword evidence="2" id="KW-0813">Transport</keyword>
<evidence type="ECO:0000313" key="7">
    <source>
        <dbReference type="EMBL" id="CAG8597313.1"/>
    </source>
</evidence>
<name>A0A9N9CCW7_9GLOM</name>
<feature type="non-terminal residue" evidence="7">
    <location>
        <position position="224"/>
    </location>
</feature>
<reference evidence="7" key="1">
    <citation type="submission" date="2021-06" db="EMBL/GenBank/DDBJ databases">
        <authorList>
            <person name="Kallberg Y."/>
            <person name="Tangrot J."/>
            <person name="Rosling A."/>
        </authorList>
    </citation>
    <scope>NUCLEOTIDE SEQUENCE</scope>
    <source>
        <strain evidence="7">MT106</strain>
    </source>
</reference>
<dbReference type="PANTHER" id="PTHR23504">
    <property type="entry name" value="MAJOR FACILITATOR SUPERFAMILY DOMAIN-CONTAINING PROTEIN 10"/>
    <property type="match status" value="1"/>
</dbReference>
<dbReference type="Proteomes" id="UP000789831">
    <property type="component" value="Unassembled WGS sequence"/>
</dbReference>
<keyword evidence="5 6" id="KW-0472">Membrane</keyword>
<feature type="transmembrane region" description="Helical" evidence="6">
    <location>
        <begin position="159"/>
        <end position="180"/>
    </location>
</feature>
<dbReference type="Gene3D" id="1.20.1250.20">
    <property type="entry name" value="MFS general substrate transporter like domains"/>
    <property type="match status" value="1"/>
</dbReference>
<evidence type="ECO:0000256" key="4">
    <source>
        <dbReference type="ARBA" id="ARBA00022989"/>
    </source>
</evidence>
<protein>
    <submittedName>
        <fullName evidence="7">11454_t:CDS:1</fullName>
    </submittedName>
</protein>
<feature type="transmembrane region" description="Helical" evidence="6">
    <location>
        <begin position="60"/>
        <end position="85"/>
    </location>
</feature>
<dbReference type="PANTHER" id="PTHR23504:SF15">
    <property type="entry name" value="MAJOR FACILITATOR SUPERFAMILY (MFS) PROFILE DOMAIN-CONTAINING PROTEIN"/>
    <property type="match status" value="1"/>
</dbReference>
<dbReference type="EMBL" id="CAJVPL010002045">
    <property type="protein sequence ID" value="CAG8597313.1"/>
    <property type="molecule type" value="Genomic_DNA"/>
</dbReference>
<dbReference type="GO" id="GO:0016020">
    <property type="term" value="C:membrane"/>
    <property type="evidence" value="ECO:0007669"/>
    <property type="project" value="UniProtKB-SubCell"/>
</dbReference>
<evidence type="ECO:0000256" key="3">
    <source>
        <dbReference type="ARBA" id="ARBA00022692"/>
    </source>
</evidence>
<comment type="caution">
    <text evidence="7">The sequence shown here is derived from an EMBL/GenBank/DDBJ whole genome shotgun (WGS) entry which is preliminary data.</text>
</comment>
<dbReference type="AlphaFoldDB" id="A0A9N9CCW7"/>
<evidence type="ECO:0000256" key="2">
    <source>
        <dbReference type="ARBA" id="ARBA00022448"/>
    </source>
</evidence>
<keyword evidence="4 6" id="KW-1133">Transmembrane helix</keyword>
<evidence type="ECO:0000256" key="1">
    <source>
        <dbReference type="ARBA" id="ARBA00004141"/>
    </source>
</evidence>
<keyword evidence="3 6" id="KW-0812">Transmembrane</keyword>